<reference evidence="14" key="1">
    <citation type="submission" date="2025-08" db="UniProtKB">
        <authorList>
            <consortium name="Ensembl"/>
        </authorList>
    </citation>
    <scope>IDENTIFICATION</scope>
</reference>
<accession>A0A3B3Q449</accession>
<dbReference type="InterPro" id="IPR029034">
    <property type="entry name" value="Cystine-knot_cytokine"/>
</dbReference>
<evidence type="ECO:0000256" key="10">
    <source>
        <dbReference type="RuleBase" id="RU000354"/>
    </source>
</evidence>
<evidence type="ECO:0000313" key="14">
    <source>
        <dbReference type="Ensembl" id="ENSPKIP00000000933.1"/>
    </source>
</evidence>
<feature type="compositionally biased region" description="Basic residues" evidence="11">
    <location>
        <begin position="130"/>
        <end position="141"/>
    </location>
</feature>
<feature type="signal peptide" evidence="12">
    <location>
        <begin position="1"/>
        <end position="18"/>
    </location>
</feature>
<keyword evidence="7 10" id="KW-0339">Growth factor</keyword>
<dbReference type="Gene3D" id="2.10.90.10">
    <property type="entry name" value="Cystine-knot cytokines"/>
    <property type="match status" value="1"/>
</dbReference>
<dbReference type="GO" id="GO:0021536">
    <property type="term" value="P:diencephalon development"/>
    <property type="evidence" value="ECO:0007669"/>
    <property type="project" value="Ensembl"/>
</dbReference>
<feature type="region of interest" description="Disordered" evidence="11">
    <location>
        <begin position="53"/>
        <end position="72"/>
    </location>
</feature>
<evidence type="ECO:0000256" key="12">
    <source>
        <dbReference type="SAM" id="SignalP"/>
    </source>
</evidence>
<evidence type="ECO:0000256" key="3">
    <source>
        <dbReference type="ARBA" id="ARBA00015922"/>
    </source>
</evidence>
<dbReference type="AlphaFoldDB" id="A0A3B3Q449"/>
<dbReference type="GO" id="GO:0030116">
    <property type="term" value="F:glial cell-derived neurotrophic factor receptor binding"/>
    <property type="evidence" value="ECO:0007669"/>
    <property type="project" value="InterPro"/>
</dbReference>
<evidence type="ECO:0000313" key="15">
    <source>
        <dbReference type="Proteomes" id="UP000261540"/>
    </source>
</evidence>
<dbReference type="PROSITE" id="PS51362">
    <property type="entry name" value="TGF_BETA_2"/>
    <property type="match status" value="1"/>
</dbReference>
<protein>
    <recommendedName>
        <fullName evidence="3">Glial cell line-derived neurotrophic factor</fullName>
    </recommendedName>
</protein>
<dbReference type="InterPro" id="IPR001839">
    <property type="entry name" value="TGF-b_C"/>
</dbReference>
<keyword evidence="5" id="KW-0165">Cleavage on pair of basic residues</keyword>
<dbReference type="GO" id="GO:0005615">
    <property type="term" value="C:extracellular space"/>
    <property type="evidence" value="ECO:0007669"/>
    <property type="project" value="TreeGrafter"/>
</dbReference>
<evidence type="ECO:0000256" key="11">
    <source>
        <dbReference type="SAM" id="MobiDB-lite"/>
    </source>
</evidence>
<dbReference type="GO" id="GO:0008083">
    <property type="term" value="F:growth factor activity"/>
    <property type="evidence" value="ECO:0007669"/>
    <property type="project" value="UniProtKB-KW"/>
</dbReference>
<dbReference type="PANTHER" id="PTHR12173:SF1">
    <property type="entry name" value="GLIAL CELL LINE-DERIVED NEUROTROPHIC FACTOR"/>
    <property type="match status" value="1"/>
</dbReference>
<evidence type="ECO:0000256" key="9">
    <source>
        <dbReference type="ARBA" id="ARBA00023180"/>
    </source>
</evidence>
<evidence type="ECO:0000256" key="7">
    <source>
        <dbReference type="ARBA" id="ARBA00023030"/>
    </source>
</evidence>
<dbReference type="GO" id="GO:0004709">
    <property type="term" value="F:MAP kinase kinase kinase activity"/>
    <property type="evidence" value="ECO:0007669"/>
    <property type="project" value="Ensembl"/>
</dbReference>
<dbReference type="GeneTree" id="ENSGT00950000182993"/>
<keyword evidence="4" id="KW-0964">Secreted</keyword>
<keyword evidence="15" id="KW-1185">Reference proteome</keyword>
<feature type="chain" id="PRO_5017298273" description="Glial cell line-derived neurotrophic factor" evidence="12">
    <location>
        <begin position="19"/>
        <end position="245"/>
    </location>
</feature>
<proteinExistence type="inferred from homology"/>
<dbReference type="Proteomes" id="UP000261540">
    <property type="component" value="Unplaced"/>
</dbReference>
<keyword evidence="8" id="KW-1015">Disulfide bond</keyword>
<evidence type="ECO:0000256" key="1">
    <source>
        <dbReference type="ARBA" id="ARBA00004613"/>
    </source>
</evidence>
<dbReference type="GO" id="GO:1904338">
    <property type="term" value="P:regulation of dopaminergic neuron differentiation"/>
    <property type="evidence" value="ECO:0007669"/>
    <property type="project" value="Ensembl"/>
</dbReference>
<keyword evidence="6 12" id="KW-0732">Signal</keyword>
<dbReference type="GO" id="GO:0048484">
    <property type="term" value="P:enteric nervous system development"/>
    <property type="evidence" value="ECO:0007669"/>
    <property type="project" value="Ensembl"/>
</dbReference>
<evidence type="ECO:0000256" key="8">
    <source>
        <dbReference type="ARBA" id="ARBA00023157"/>
    </source>
</evidence>
<dbReference type="FunFam" id="2.10.90.10:FF:000015">
    <property type="entry name" value="Glial cell line-derived neurotrophic factor"/>
    <property type="match status" value="1"/>
</dbReference>
<evidence type="ECO:0000256" key="6">
    <source>
        <dbReference type="ARBA" id="ARBA00022729"/>
    </source>
</evidence>
<keyword evidence="9" id="KW-0325">Glycoprotein</keyword>
<comment type="similarity">
    <text evidence="2">Belongs to the TGF-beta family. GDNF subfamily.</text>
</comment>
<sequence>MKLWDILALCVSLGAVSARPARHRLPAENHLQVLELKPERGHLAMEGTWSEYQQRGQENLQEPPSSKLISASPLYPGQLEDVMDFIQTTLSRLPRASEWDESTWAIGQRGRRRGGASRDGMGRIREEKKKGRSHGRNRRRGQGQVGGGGSGCVLKQVHLNVTDLGLGYRTKEELLFRYCSGPCADSETNYDKILNNLSHKKKLTPDNPARTCCRPIAFDDDLSFLDDDLVYHTLKKHSARKCACI</sequence>
<evidence type="ECO:0000256" key="2">
    <source>
        <dbReference type="ARBA" id="ARBA00009832"/>
    </source>
</evidence>
<evidence type="ECO:0000259" key="13">
    <source>
        <dbReference type="PROSITE" id="PS51362"/>
    </source>
</evidence>
<name>A0A3B3Q449_9TELE</name>
<dbReference type="Ensembl" id="ENSPKIT00000024837.1">
    <property type="protein sequence ID" value="ENSPKIP00000000933.1"/>
    <property type="gene ID" value="ENSPKIG00000019413.1"/>
</dbReference>
<dbReference type="Pfam" id="PF00019">
    <property type="entry name" value="TGF_beta"/>
    <property type="match status" value="1"/>
</dbReference>
<dbReference type="InterPro" id="IPR043401">
    <property type="entry name" value="GDNF_fam"/>
</dbReference>
<dbReference type="GO" id="GO:0043524">
    <property type="term" value="P:negative regulation of neuron apoptotic process"/>
    <property type="evidence" value="ECO:0007669"/>
    <property type="project" value="TreeGrafter"/>
</dbReference>
<dbReference type="PANTHER" id="PTHR12173">
    <property type="entry name" value="GDNF SUBFAMILY OF TGF-BETA FAMILY"/>
    <property type="match status" value="1"/>
</dbReference>
<dbReference type="GO" id="GO:0090190">
    <property type="term" value="P:positive regulation of branching involved in ureteric bud morphogenesis"/>
    <property type="evidence" value="ECO:0007669"/>
    <property type="project" value="TreeGrafter"/>
</dbReference>
<evidence type="ECO:0000256" key="5">
    <source>
        <dbReference type="ARBA" id="ARBA00022685"/>
    </source>
</evidence>
<dbReference type="STRING" id="1676925.ENSPKIP00000000933"/>
<feature type="compositionally biased region" description="Polar residues" evidence="11">
    <location>
        <begin position="53"/>
        <end position="69"/>
    </location>
</feature>
<dbReference type="SUPFAM" id="SSF57501">
    <property type="entry name" value="Cystine-knot cytokines"/>
    <property type="match status" value="1"/>
</dbReference>
<reference evidence="14" key="2">
    <citation type="submission" date="2025-09" db="UniProtKB">
        <authorList>
            <consortium name="Ensembl"/>
        </authorList>
    </citation>
    <scope>IDENTIFICATION</scope>
</reference>
<dbReference type="GO" id="GO:0030971">
    <property type="term" value="F:receptor tyrosine kinase binding"/>
    <property type="evidence" value="ECO:0007669"/>
    <property type="project" value="InterPro"/>
</dbReference>
<organism evidence="14 15">
    <name type="scientific">Paramormyrops kingsleyae</name>
    <dbReference type="NCBI Taxonomy" id="1676925"/>
    <lineage>
        <taxon>Eukaryota</taxon>
        <taxon>Metazoa</taxon>
        <taxon>Chordata</taxon>
        <taxon>Craniata</taxon>
        <taxon>Vertebrata</taxon>
        <taxon>Euteleostomi</taxon>
        <taxon>Actinopterygii</taxon>
        <taxon>Neopterygii</taxon>
        <taxon>Teleostei</taxon>
        <taxon>Osteoglossocephala</taxon>
        <taxon>Osteoglossomorpha</taxon>
        <taxon>Osteoglossiformes</taxon>
        <taxon>Mormyridae</taxon>
        <taxon>Paramormyrops</taxon>
    </lineage>
</organism>
<dbReference type="OrthoDB" id="9950038at2759"/>
<feature type="region of interest" description="Disordered" evidence="11">
    <location>
        <begin position="104"/>
        <end position="148"/>
    </location>
</feature>
<comment type="subcellular location">
    <subcellularLocation>
        <location evidence="1">Secreted</location>
    </subcellularLocation>
</comment>
<dbReference type="GO" id="GO:0007422">
    <property type="term" value="P:peripheral nervous system development"/>
    <property type="evidence" value="ECO:0007669"/>
    <property type="project" value="TreeGrafter"/>
</dbReference>
<dbReference type="GO" id="GO:0065003">
    <property type="term" value="P:protein-containing complex assembly"/>
    <property type="evidence" value="ECO:0007669"/>
    <property type="project" value="Ensembl"/>
</dbReference>
<feature type="domain" description="TGF-beta family profile" evidence="13">
    <location>
        <begin position="136"/>
        <end position="245"/>
    </location>
</feature>
<evidence type="ECO:0000256" key="4">
    <source>
        <dbReference type="ARBA" id="ARBA00022525"/>
    </source>
</evidence>
<feature type="compositionally biased region" description="Basic and acidic residues" evidence="11">
    <location>
        <begin position="120"/>
        <end position="129"/>
    </location>
</feature>